<evidence type="ECO:0000313" key="1">
    <source>
        <dbReference type="EMBL" id="KAK2138096.1"/>
    </source>
</evidence>
<accession>A0AAD9INP9</accession>
<protein>
    <submittedName>
        <fullName evidence="1">Uncharacterized protein</fullName>
    </submittedName>
</protein>
<keyword evidence="2" id="KW-1185">Reference proteome</keyword>
<gene>
    <name evidence="1" type="ORF">NP493_8916g00001</name>
</gene>
<dbReference type="Proteomes" id="UP001209878">
    <property type="component" value="Unassembled WGS sequence"/>
</dbReference>
<proteinExistence type="predicted"/>
<evidence type="ECO:0000313" key="2">
    <source>
        <dbReference type="Proteomes" id="UP001209878"/>
    </source>
</evidence>
<dbReference type="EMBL" id="JAODUO010008899">
    <property type="protein sequence ID" value="KAK2138096.1"/>
    <property type="molecule type" value="Genomic_DNA"/>
</dbReference>
<dbReference type="AlphaFoldDB" id="A0AAD9INP9"/>
<organism evidence="1 2">
    <name type="scientific">Ridgeia piscesae</name>
    <name type="common">Tubeworm</name>
    <dbReference type="NCBI Taxonomy" id="27915"/>
    <lineage>
        <taxon>Eukaryota</taxon>
        <taxon>Metazoa</taxon>
        <taxon>Spiralia</taxon>
        <taxon>Lophotrochozoa</taxon>
        <taxon>Annelida</taxon>
        <taxon>Polychaeta</taxon>
        <taxon>Sedentaria</taxon>
        <taxon>Canalipalpata</taxon>
        <taxon>Sabellida</taxon>
        <taxon>Siboglinidae</taxon>
        <taxon>Ridgeia</taxon>
    </lineage>
</organism>
<comment type="caution">
    <text evidence="1">The sequence shown here is derived from an EMBL/GenBank/DDBJ whole genome shotgun (WGS) entry which is preliminary data.</text>
</comment>
<name>A0AAD9INP9_RIDPI</name>
<reference evidence="1" key="1">
    <citation type="journal article" date="2023" name="Mol. Biol. Evol.">
        <title>Third-Generation Sequencing Reveals the Adaptive Role of the Epigenome in Three Deep-Sea Polychaetes.</title>
        <authorList>
            <person name="Perez M."/>
            <person name="Aroh O."/>
            <person name="Sun Y."/>
            <person name="Lan Y."/>
            <person name="Juniper S.K."/>
            <person name="Young C.R."/>
            <person name="Angers B."/>
            <person name="Qian P.Y."/>
        </authorList>
    </citation>
    <scope>NUCLEOTIDE SEQUENCE</scope>
    <source>
        <strain evidence="1">R07B-5</strain>
    </source>
</reference>
<sequence length="83" mass="9534">MEHATLNTCPVRKSYRYILDHNTHVYMEHTTLTTCPVRTVQSLYYISPSTYGTHITAQFVQSNPHMEHTALTTCPLCTVLSLY</sequence>